<protein>
    <submittedName>
        <fullName evidence="1">Uncharacterized protein</fullName>
    </submittedName>
</protein>
<proteinExistence type="predicted"/>
<dbReference type="AlphaFoldDB" id="A0A077ZA93"/>
<gene>
    <name evidence="1" type="ORF">TTRE_0000485801</name>
</gene>
<evidence type="ECO:0000313" key="2">
    <source>
        <dbReference type="Proteomes" id="UP000030665"/>
    </source>
</evidence>
<name>A0A077ZA93_TRITR</name>
<dbReference type="Proteomes" id="UP000030665">
    <property type="component" value="Unassembled WGS sequence"/>
</dbReference>
<reference evidence="1" key="1">
    <citation type="submission" date="2014-01" db="EMBL/GenBank/DDBJ databases">
        <authorList>
            <person name="Aslett M."/>
        </authorList>
    </citation>
    <scope>NUCLEOTIDE SEQUENCE</scope>
</reference>
<evidence type="ECO:0000313" key="1">
    <source>
        <dbReference type="EMBL" id="CDW56578.1"/>
    </source>
</evidence>
<accession>A0A077ZA93</accession>
<sequence length="168" mass="18901">MKSEPPARCPTGPQLPMRSLRSIWLGAPPLVDGWSHIAGCRRPSWKTVSEWPTKLLSFSGANEQRDHLYARATAPITSVESVLTYEWLLARLVRRRALLLAAIHPSHSFNEEDASLFDCDGSTFTLNPRCPKGIRYDFAACIIQMGPKTCCYQSKTGMTMMMDLVHIY</sequence>
<dbReference type="EMBL" id="HG806056">
    <property type="protein sequence ID" value="CDW56578.1"/>
    <property type="molecule type" value="Genomic_DNA"/>
</dbReference>
<reference evidence="1" key="2">
    <citation type="submission" date="2014-03" db="EMBL/GenBank/DDBJ databases">
        <title>The whipworm genome and dual-species transcriptomics of an intimate host-pathogen interaction.</title>
        <authorList>
            <person name="Foth B.J."/>
            <person name="Tsai I.J."/>
            <person name="Reid A.J."/>
            <person name="Bancroft A.J."/>
            <person name="Nichol S."/>
            <person name="Tracey A."/>
            <person name="Holroyd N."/>
            <person name="Cotton J.A."/>
            <person name="Stanley E.J."/>
            <person name="Zarowiecki M."/>
            <person name="Liu J.Z."/>
            <person name="Huckvale T."/>
            <person name="Cooper P.J."/>
            <person name="Grencis R.K."/>
            <person name="Berriman M."/>
        </authorList>
    </citation>
    <scope>NUCLEOTIDE SEQUENCE [LARGE SCALE GENOMIC DNA]</scope>
</reference>
<organism evidence="1 2">
    <name type="scientific">Trichuris trichiura</name>
    <name type="common">Whipworm</name>
    <name type="synonym">Trichocephalus trichiurus</name>
    <dbReference type="NCBI Taxonomy" id="36087"/>
    <lineage>
        <taxon>Eukaryota</taxon>
        <taxon>Metazoa</taxon>
        <taxon>Ecdysozoa</taxon>
        <taxon>Nematoda</taxon>
        <taxon>Enoplea</taxon>
        <taxon>Dorylaimia</taxon>
        <taxon>Trichinellida</taxon>
        <taxon>Trichuridae</taxon>
        <taxon>Trichuris</taxon>
    </lineage>
</organism>
<keyword evidence="2" id="KW-1185">Reference proteome</keyword>